<accession>K5B7S8</accession>
<organism evidence="2 3">
    <name type="scientific">Mycolicibacterium hassiacum (strain DSM 44199 / CIP 105218 / JCM 12690 / 3849)</name>
    <name type="common">Mycobacterium hassiacum</name>
    <dbReference type="NCBI Taxonomy" id="1122247"/>
    <lineage>
        <taxon>Bacteria</taxon>
        <taxon>Bacillati</taxon>
        <taxon>Actinomycetota</taxon>
        <taxon>Actinomycetes</taxon>
        <taxon>Mycobacteriales</taxon>
        <taxon>Mycobacteriaceae</taxon>
        <taxon>Mycolicibacterium</taxon>
    </lineage>
</organism>
<dbReference type="PATRIC" id="fig|1122247.3.peg.3402"/>
<gene>
    <name evidence="2" type="ORF">C731_3547</name>
</gene>
<feature type="compositionally biased region" description="Basic and acidic residues" evidence="1">
    <location>
        <begin position="12"/>
        <end position="33"/>
    </location>
</feature>
<keyword evidence="3" id="KW-1185">Reference proteome</keyword>
<dbReference type="STRING" id="1122247.GCA_000379865_00908"/>
<evidence type="ECO:0000313" key="2">
    <source>
        <dbReference type="EMBL" id="EKF22473.1"/>
    </source>
</evidence>
<name>K5B7S8_MYCHD</name>
<comment type="caution">
    <text evidence="2">The sequence shown here is derived from an EMBL/GenBank/DDBJ whole genome shotgun (WGS) entry which is preliminary data.</text>
</comment>
<dbReference type="Proteomes" id="UP000006265">
    <property type="component" value="Unassembled WGS sequence"/>
</dbReference>
<dbReference type="RefSeq" id="WP_005629857.1">
    <property type="nucleotide sequence ID" value="NZ_AMRA01000097.1"/>
</dbReference>
<dbReference type="Pfam" id="PF13834">
    <property type="entry name" value="DUF4193"/>
    <property type="match status" value="1"/>
</dbReference>
<dbReference type="InterPro" id="IPR025242">
    <property type="entry name" value="DUF4193"/>
</dbReference>
<proteinExistence type="predicted"/>
<reference evidence="2 3" key="1">
    <citation type="journal article" date="2012" name="J. Bacteriol.">
        <title>Genome sequence of Mycobacterium hassiacum DSM 44199, a rare source of heat-stable mycobacterial proteins.</title>
        <authorList>
            <person name="Tiago I."/>
            <person name="Maranha A."/>
            <person name="Mendes V."/>
            <person name="Alarico S."/>
            <person name="Moynihan P.J."/>
            <person name="Clarke A.J."/>
            <person name="Macedo-Ribeiro S."/>
            <person name="Pereira P.J."/>
            <person name="Empadinhas N."/>
        </authorList>
    </citation>
    <scope>NUCLEOTIDE SEQUENCE [LARGE SCALE GENOMIC DNA]</scope>
    <source>
        <strain evidence="3">DSM 44199 / CIP 105218 / JCM 12690 / 3849</strain>
    </source>
</reference>
<evidence type="ECO:0000256" key="1">
    <source>
        <dbReference type="SAM" id="MobiDB-lite"/>
    </source>
</evidence>
<feature type="region of interest" description="Disordered" evidence="1">
    <location>
        <begin position="1"/>
        <end position="33"/>
    </location>
</feature>
<evidence type="ECO:0000313" key="3">
    <source>
        <dbReference type="Proteomes" id="UP000006265"/>
    </source>
</evidence>
<sequence>MSATDTKRRPRSKAEADERSFGSTYDPDRLRDDEPLDDVLLVRGRGAGWTDVDDTDEVDEAELLDLGGPDVINGEMTVAVVPKKNDEFTCSQCFLIHHISRLASSQDGQTVCVDCAG</sequence>
<dbReference type="eggNOG" id="ENOG5031QTA">
    <property type="taxonomic scope" value="Bacteria"/>
</dbReference>
<dbReference type="AlphaFoldDB" id="K5B7S8"/>
<dbReference type="OrthoDB" id="4732434at2"/>
<dbReference type="EMBL" id="AMRA01000097">
    <property type="protein sequence ID" value="EKF22473.1"/>
    <property type="molecule type" value="Genomic_DNA"/>
</dbReference>
<protein>
    <submittedName>
        <fullName evidence="2">Uncharacterized protein</fullName>
    </submittedName>
</protein>